<proteinExistence type="predicted"/>
<reference evidence="1" key="1">
    <citation type="submission" date="2024-02" db="EMBL/GenBank/DDBJ databases">
        <authorList>
            <consortium name="ELIXIR-Norway"/>
            <consortium name="Elixir Norway"/>
        </authorList>
    </citation>
    <scope>NUCLEOTIDE SEQUENCE</scope>
</reference>
<accession>A0ABP0U330</accession>
<sequence>MLSQFVPEFTRWQDHQVKVAKGEVSHTKKYGTFYAGPVLEVLLRKWLPVGAVIDQTARRVPIGSAPREV</sequence>
<evidence type="ECO:0000313" key="2">
    <source>
        <dbReference type="Proteomes" id="UP001497512"/>
    </source>
</evidence>
<dbReference type="Proteomes" id="UP001497512">
    <property type="component" value="Chromosome 18"/>
</dbReference>
<keyword evidence="2" id="KW-1185">Reference proteome</keyword>
<organism evidence="1 2">
    <name type="scientific">Sphagnum troendelagicum</name>
    <dbReference type="NCBI Taxonomy" id="128251"/>
    <lineage>
        <taxon>Eukaryota</taxon>
        <taxon>Viridiplantae</taxon>
        <taxon>Streptophyta</taxon>
        <taxon>Embryophyta</taxon>
        <taxon>Bryophyta</taxon>
        <taxon>Sphagnophytina</taxon>
        <taxon>Sphagnopsida</taxon>
        <taxon>Sphagnales</taxon>
        <taxon>Sphagnaceae</taxon>
        <taxon>Sphagnum</taxon>
    </lineage>
</organism>
<protein>
    <submittedName>
        <fullName evidence="1">Uncharacterized protein</fullName>
    </submittedName>
</protein>
<gene>
    <name evidence="1" type="ORF">CSSPTR1EN2_LOCUS10774</name>
</gene>
<name>A0ABP0U330_9BRYO</name>
<dbReference type="EMBL" id="OZ019910">
    <property type="protein sequence ID" value="CAK9211544.1"/>
    <property type="molecule type" value="Genomic_DNA"/>
</dbReference>
<evidence type="ECO:0000313" key="1">
    <source>
        <dbReference type="EMBL" id="CAK9211544.1"/>
    </source>
</evidence>